<comment type="caution">
    <text evidence="1">The sequence shown here is derived from an EMBL/GenBank/DDBJ whole genome shotgun (WGS) entry which is preliminary data.</text>
</comment>
<dbReference type="EMBL" id="JAPDHZ010000008">
    <property type="protein sequence ID" value="MDG0795070.1"/>
    <property type="molecule type" value="Genomic_DNA"/>
</dbReference>
<accession>A0A9X4KN86</accession>
<organism evidence="1 2">
    <name type="scientific">Cohnella ginsengisoli</name>
    <dbReference type="NCBI Taxonomy" id="425004"/>
    <lineage>
        <taxon>Bacteria</taxon>
        <taxon>Bacillati</taxon>
        <taxon>Bacillota</taxon>
        <taxon>Bacilli</taxon>
        <taxon>Bacillales</taxon>
        <taxon>Paenibacillaceae</taxon>
        <taxon>Cohnella</taxon>
    </lineage>
</organism>
<proteinExistence type="predicted"/>
<protein>
    <submittedName>
        <fullName evidence="1">Uncharacterized protein</fullName>
    </submittedName>
</protein>
<dbReference type="RefSeq" id="WP_277568772.1">
    <property type="nucleotide sequence ID" value="NZ_JAPDHZ010000008.1"/>
</dbReference>
<reference evidence="1 2" key="1">
    <citation type="submission" date="2022-10" db="EMBL/GenBank/DDBJ databases">
        <title>Comparative genomic analysis of Cohnella hashimotonis sp. nov., isolated from the International Space Station.</title>
        <authorList>
            <person name="Simpson A."/>
            <person name="Venkateswaran K."/>
        </authorList>
    </citation>
    <scope>NUCLEOTIDE SEQUENCE [LARGE SCALE GENOMIC DNA]</scope>
    <source>
        <strain evidence="1 2">DSM 18997</strain>
    </source>
</reference>
<evidence type="ECO:0000313" key="1">
    <source>
        <dbReference type="EMBL" id="MDG0795070.1"/>
    </source>
</evidence>
<evidence type="ECO:0000313" key="2">
    <source>
        <dbReference type="Proteomes" id="UP001153387"/>
    </source>
</evidence>
<dbReference type="AlphaFoldDB" id="A0A9X4KN86"/>
<gene>
    <name evidence="1" type="ORF">OMP38_32765</name>
</gene>
<keyword evidence="2" id="KW-1185">Reference proteome</keyword>
<dbReference type="Proteomes" id="UP001153387">
    <property type="component" value="Unassembled WGS sequence"/>
</dbReference>
<sequence>MGKRKFLYMIYNENEQSVTSTGIEFKDFVHALPIELSHILLLASGYADGDFHAGLRMEYVKKGVPASFI</sequence>
<name>A0A9X4KN86_9BACL</name>